<keyword evidence="1" id="KW-0378">Hydrolase</keyword>
<dbReference type="SUPFAM" id="SSF53474">
    <property type="entry name" value="alpha/beta-Hydrolases"/>
    <property type="match status" value="1"/>
</dbReference>
<evidence type="ECO:0000256" key="2">
    <source>
        <dbReference type="ARBA" id="ARBA00023157"/>
    </source>
</evidence>
<dbReference type="HOGENOM" id="CLU_040058_4_2_1"/>
<dbReference type="GeneID" id="6082726"/>
<dbReference type="PANTHER" id="PTHR33630">
    <property type="entry name" value="CUTINASE RV1984C-RELATED-RELATED"/>
    <property type="match status" value="1"/>
</dbReference>
<protein>
    <submittedName>
        <fullName evidence="3">Carbohydrate esterase family 5 protein</fullName>
    </submittedName>
</protein>
<keyword evidence="2" id="KW-1015">Disulfide bond</keyword>
<dbReference type="InterPro" id="IPR029058">
    <property type="entry name" value="AB_hydrolase_fold"/>
</dbReference>
<dbReference type="AlphaFoldDB" id="B0DSL6"/>
<proteinExistence type="predicted"/>
<dbReference type="KEGG" id="lbc:LACBIDRAFT_148472"/>
<dbReference type="ESTHER" id="lacbs-b0dsl6">
    <property type="family name" value="Acetylxylan_esterase"/>
</dbReference>
<sequence>CAAVHIIAARGSNEAPGAGHIGAVVTQVQSTSQQTISTAAVDYPAALLGYASSSARGTSATITLVQKQVAACPNQKIVLVGYSQGAHIIGDAVAGGGGVSGLGAATPPVAAAISDKVVAIVQMGDPRHVPNQPFDKGTSKRAGLFPRQSNQQYSATLQPRIQSWCDTGDPFCDSGAVVSVHTSYLTRYQTAAVDFIVQQIG</sequence>
<organism evidence="4">
    <name type="scientific">Laccaria bicolor (strain S238N-H82 / ATCC MYA-4686)</name>
    <name type="common">Bicoloured deceiver</name>
    <name type="synonym">Laccaria laccata var. bicolor</name>
    <dbReference type="NCBI Taxonomy" id="486041"/>
    <lineage>
        <taxon>Eukaryota</taxon>
        <taxon>Fungi</taxon>
        <taxon>Dikarya</taxon>
        <taxon>Basidiomycota</taxon>
        <taxon>Agaricomycotina</taxon>
        <taxon>Agaricomycetes</taxon>
        <taxon>Agaricomycetidae</taxon>
        <taxon>Agaricales</taxon>
        <taxon>Agaricineae</taxon>
        <taxon>Hydnangiaceae</taxon>
        <taxon>Laccaria</taxon>
    </lineage>
</organism>
<evidence type="ECO:0000313" key="3">
    <source>
        <dbReference type="EMBL" id="EDR02257.1"/>
    </source>
</evidence>
<dbReference type="InParanoid" id="B0DSL6"/>
<accession>B0DSL6</accession>
<dbReference type="OrthoDB" id="2586582at2759"/>
<evidence type="ECO:0000313" key="4">
    <source>
        <dbReference type="Proteomes" id="UP000001194"/>
    </source>
</evidence>
<dbReference type="STRING" id="486041.B0DSL6"/>
<reference evidence="3 4" key="1">
    <citation type="journal article" date="2008" name="Nature">
        <title>The genome of Laccaria bicolor provides insights into mycorrhizal symbiosis.</title>
        <authorList>
            <person name="Martin F."/>
            <person name="Aerts A."/>
            <person name="Ahren D."/>
            <person name="Brun A."/>
            <person name="Danchin E.G.J."/>
            <person name="Duchaussoy F."/>
            <person name="Gibon J."/>
            <person name="Kohler A."/>
            <person name="Lindquist E."/>
            <person name="Pereda V."/>
            <person name="Salamov A."/>
            <person name="Shapiro H.J."/>
            <person name="Wuyts J."/>
            <person name="Blaudez D."/>
            <person name="Buee M."/>
            <person name="Brokstein P."/>
            <person name="Canbaeck B."/>
            <person name="Cohen D."/>
            <person name="Courty P.E."/>
            <person name="Coutinho P.M."/>
            <person name="Delaruelle C."/>
            <person name="Detter J.C."/>
            <person name="Deveau A."/>
            <person name="DiFazio S."/>
            <person name="Duplessis S."/>
            <person name="Fraissinet-Tachet L."/>
            <person name="Lucic E."/>
            <person name="Frey-Klett P."/>
            <person name="Fourrey C."/>
            <person name="Feussner I."/>
            <person name="Gay G."/>
            <person name="Grimwood J."/>
            <person name="Hoegger P.J."/>
            <person name="Jain P."/>
            <person name="Kilaru S."/>
            <person name="Labbe J."/>
            <person name="Lin Y.C."/>
            <person name="Legue V."/>
            <person name="Le Tacon F."/>
            <person name="Marmeisse R."/>
            <person name="Melayah D."/>
            <person name="Montanini B."/>
            <person name="Muratet M."/>
            <person name="Nehls U."/>
            <person name="Niculita-Hirzel H."/>
            <person name="Oudot-Le Secq M.P."/>
            <person name="Peter M."/>
            <person name="Quesneville H."/>
            <person name="Rajashekar B."/>
            <person name="Reich M."/>
            <person name="Rouhier N."/>
            <person name="Schmutz J."/>
            <person name="Yin T."/>
            <person name="Chalot M."/>
            <person name="Henrissat B."/>
            <person name="Kuees U."/>
            <person name="Lucas S."/>
            <person name="Van de Peer Y."/>
            <person name="Podila G.K."/>
            <person name="Polle A."/>
            <person name="Pukkila P.J."/>
            <person name="Richardson P.M."/>
            <person name="Rouze P."/>
            <person name="Sanders I.R."/>
            <person name="Stajich J.E."/>
            <person name="Tunlid A."/>
            <person name="Tuskan G."/>
            <person name="Grigoriev I.V."/>
        </authorList>
    </citation>
    <scope>NUCLEOTIDE SEQUENCE [LARGE SCALE GENOMIC DNA]</scope>
    <source>
        <strain evidence="4">S238N-H82 / ATCC MYA-4686</strain>
    </source>
</reference>
<dbReference type="EMBL" id="DS547131">
    <property type="protein sequence ID" value="EDR02257.1"/>
    <property type="molecule type" value="Genomic_DNA"/>
</dbReference>
<feature type="non-terminal residue" evidence="3">
    <location>
        <position position="201"/>
    </location>
</feature>
<gene>
    <name evidence="3" type="ORF">LACBIDRAFT_148472</name>
</gene>
<evidence type="ECO:0000256" key="1">
    <source>
        <dbReference type="ARBA" id="ARBA00022801"/>
    </source>
</evidence>
<dbReference type="SMART" id="SM01110">
    <property type="entry name" value="Cutinase"/>
    <property type="match status" value="1"/>
</dbReference>
<dbReference type="Gene3D" id="3.40.50.1820">
    <property type="entry name" value="alpha/beta hydrolase"/>
    <property type="match status" value="1"/>
</dbReference>
<dbReference type="RefSeq" id="XP_001886934.1">
    <property type="nucleotide sequence ID" value="XM_001886899.1"/>
</dbReference>
<name>B0DSL6_LACBS</name>
<keyword evidence="4" id="KW-1185">Reference proteome</keyword>
<dbReference type="PANTHER" id="PTHR33630:SF9">
    <property type="entry name" value="CUTINASE 4"/>
    <property type="match status" value="1"/>
</dbReference>
<feature type="non-terminal residue" evidence="3">
    <location>
        <position position="1"/>
    </location>
</feature>
<dbReference type="InterPro" id="IPR000675">
    <property type="entry name" value="Cutinase/axe"/>
</dbReference>
<dbReference type="GO" id="GO:0052689">
    <property type="term" value="F:carboxylic ester hydrolase activity"/>
    <property type="evidence" value="ECO:0007669"/>
    <property type="project" value="UniProtKB-ARBA"/>
</dbReference>
<dbReference type="Proteomes" id="UP000001194">
    <property type="component" value="Unassembled WGS sequence"/>
</dbReference>
<dbReference type="Pfam" id="PF01083">
    <property type="entry name" value="Cutinase"/>
    <property type="match status" value="1"/>
</dbReference>